<evidence type="ECO:0000313" key="3">
    <source>
        <dbReference type="Proteomes" id="UP000322521"/>
    </source>
</evidence>
<evidence type="ECO:0000256" key="1">
    <source>
        <dbReference type="SAM" id="Phobius"/>
    </source>
</evidence>
<dbReference type="Proteomes" id="UP000322521">
    <property type="component" value="Unassembled WGS sequence"/>
</dbReference>
<gene>
    <name evidence="2" type="ORF">F4W18_12940</name>
</gene>
<feature type="transmembrane region" description="Helical" evidence="1">
    <location>
        <begin position="59"/>
        <end position="76"/>
    </location>
</feature>
<keyword evidence="1" id="KW-0812">Transmembrane</keyword>
<keyword evidence="3" id="KW-1185">Reference proteome</keyword>
<organism evidence="2 3">
    <name type="scientific">Vibrio gigantis</name>
    <dbReference type="NCBI Taxonomy" id="296199"/>
    <lineage>
        <taxon>Bacteria</taxon>
        <taxon>Pseudomonadati</taxon>
        <taxon>Pseudomonadota</taxon>
        <taxon>Gammaproteobacteria</taxon>
        <taxon>Vibrionales</taxon>
        <taxon>Vibrionaceae</taxon>
        <taxon>Vibrio</taxon>
    </lineage>
</organism>
<dbReference type="AlphaFoldDB" id="A0A5M9NWH5"/>
<keyword evidence="1" id="KW-1133">Transmembrane helix</keyword>
<protein>
    <submittedName>
        <fullName evidence="2">Uncharacterized protein</fullName>
    </submittedName>
</protein>
<proteinExistence type="predicted"/>
<dbReference type="EMBL" id="VXJS01000007">
    <property type="protein sequence ID" value="KAA8675526.1"/>
    <property type="molecule type" value="Genomic_DNA"/>
</dbReference>
<accession>A0A5M9NWH5</accession>
<comment type="caution">
    <text evidence="2">The sequence shown here is derived from an EMBL/GenBank/DDBJ whole genome shotgun (WGS) entry which is preliminary data.</text>
</comment>
<reference evidence="2 3" key="1">
    <citation type="submission" date="2019-09" db="EMBL/GenBank/DDBJ databases">
        <title>Draft genome sequence of various Type strains from the CCUG.</title>
        <authorList>
            <person name="Pineiro-Iglesias B."/>
            <person name="Tunovic T."/>
            <person name="Unosson C."/>
            <person name="Inganas E."/>
            <person name="Ohlen M."/>
            <person name="Cardew S."/>
            <person name="Jensie-Markopoulos S."/>
            <person name="Salva-Serra F."/>
            <person name="Jaen-Luchoro D."/>
            <person name="Karlsson R."/>
            <person name="Svensson-Stadler L."/>
            <person name="Chun J."/>
            <person name="Moore E."/>
        </authorList>
    </citation>
    <scope>NUCLEOTIDE SEQUENCE [LARGE SCALE GENOMIC DNA]</scope>
    <source>
        <strain evidence="2 3">CCUG 56969T</strain>
    </source>
</reference>
<name>A0A5M9NWH5_9VIBR</name>
<sequence length="96" mass="10557">MNNNMKNFNFRITCIGLILMLCCGLSFFFQAAVNGYPLFEFIAEVALRNNLPQDVKNLAMLQLLPTVGGLLLAIGGTKKMIAEKKTAESSDVEEQA</sequence>
<dbReference type="RefSeq" id="WP_086715503.1">
    <property type="nucleotide sequence ID" value="NZ_AP025494.1"/>
</dbReference>
<evidence type="ECO:0000313" key="2">
    <source>
        <dbReference type="EMBL" id="KAA8675526.1"/>
    </source>
</evidence>
<keyword evidence="1" id="KW-0472">Membrane</keyword>